<reference evidence="4" key="1">
    <citation type="submission" date="2024-10" db="EMBL/GenBank/DDBJ databases">
        <authorList>
            <person name="Ryan C."/>
        </authorList>
    </citation>
    <scope>NUCLEOTIDE SEQUENCE [LARGE SCALE GENOMIC DNA]</scope>
</reference>
<keyword evidence="5" id="KW-1185">Reference proteome</keyword>
<gene>
    <name evidence="4" type="ORF">URODEC1_LOCUS111771</name>
</gene>
<feature type="region of interest" description="Disordered" evidence="1">
    <location>
        <begin position="1"/>
        <end position="23"/>
    </location>
</feature>
<sequence>MQLRSGRRLASPRPPPPQGDRHYRRHLRGAEDRISSLPEDLLLQVLARLKSAAEAARAGAVSRPWRGLWTELPELTFFCVKPRLLEAVLAQVTRPRLDLLDITLVPKRGTQVSSLLRAAARLAPQKLIVLHHATTSLALDFMGFHLSPPPSGEFTALRSLTLETCCIDIGALLPLCPCLRVLNVYDLIQFDTVKVHSALLEELSLKATNNDIRRIDIAAPMLKEVTVAVDIAKDFSLSFSAPVVKIIEWDCECTYLNVGLNTMWKPNNIHERKKHGFHVVSLNIAAHLDLPDAEWSIQLLIAQLPSTVFSVMELDLKTEGHAFGSLLLHLLWIRPVIQSLKVVLARDKVGVPCPVDCPCEQHSNWRSETVPLTNLEVVEIQGFQGEDEEVDFLKLILRSATVLRRLTIRNPSDVSPSNSGYKKMCSIMKEYPDVEYHVHSI</sequence>
<name>A0ABC9G480_9POAL</name>
<dbReference type="AlphaFoldDB" id="A0ABC9G480"/>
<evidence type="ECO:0000259" key="2">
    <source>
        <dbReference type="Pfam" id="PF08387"/>
    </source>
</evidence>
<dbReference type="EMBL" id="OZ075118">
    <property type="protein sequence ID" value="CAL5086735.1"/>
    <property type="molecule type" value="Genomic_DNA"/>
</dbReference>
<dbReference type="InterPro" id="IPR006566">
    <property type="entry name" value="FBD"/>
</dbReference>
<evidence type="ECO:0000256" key="1">
    <source>
        <dbReference type="SAM" id="MobiDB-lite"/>
    </source>
</evidence>
<protein>
    <recommendedName>
        <fullName evidence="6">FBD domain-containing protein</fullName>
    </recommendedName>
</protein>
<evidence type="ECO:0000259" key="3">
    <source>
        <dbReference type="Pfam" id="PF12937"/>
    </source>
</evidence>
<feature type="domain" description="F-box" evidence="3">
    <location>
        <begin position="34"/>
        <end position="68"/>
    </location>
</feature>
<proteinExistence type="predicted"/>
<dbReference type="InterPro" id="IPR036047">
    <property type="entry name" value="F-box-like_dom_sf"/>
</dbReference>
<organism evidence="4 5">
    <name type="scientific">Urochloa decumbens</name>
    <dbReference type="NCBI Taxonomy" id="240449"/>
    <lineage>
        <taxon>Eukaryota</taxon>
        <taxon>Viridiplantae</taxon>
        <taxon>Streptophyta</taxon>
        <taxon>Embryophyta</taxon>
        <taxon>Tracheophyta</taxon>
        <taxon>Spermatophyta</taxon>
        <taxon>Magnoliopsida</taxon>
        <taxon>Liliopsida</taxon>
        <taxon>Poales</taxon>
        <taxon>Poaceae</taxon>
        <taxon>PACMAD clade</taxon>
        <taxon>Panicoideae</taxon>
        <taxon>Panicodae</taxon>
        <taxon>Paniceae</taxon>
        <taxon>Melinidinae</taxon>
        <taxon>Urochloa</taxon>
    </lineage>
</organism>
<dbReference type="InterPro" id="IPR001810">
    <property type="entry name" value="F-box_dom"/>
</dbReference>
<evidence type="ECO:0000313" key="4">
    <source>
        <dbReference type="EMBL" id="CAL5086735.1"/>
    </source>
</evidence>
<accession>A0ABC9G480</accession>
<dbReference type="SUPFAM" id="SSF81383">
    <property type="entry name" value="F-box domain"/>
    <property type="match status" value="1"/>
</dbReference>
<evidence type="ECO:0008006" key="6">
    <source>
        <dbReference type="Google" id="ProtNLM"/>
    </source>
</evidence>
<evidence type="ECO:0000313" key="5">
    <source>
        <dbReference type="Proteomes" id="UP001497457"/>
    </source>
</evidence>
<dbReference type="Pfam" id="PF12937">
    <property type="entry name" value="F-box-like"/>
    <property type="match status" value="1"/>
</dbReference>
<dbReference type="PANTHER" id="PTHR34709">
    <property type="entry name" value="OS10G0396666 PROTEIN"/>
    <property type="match status" value="1"/>
</dbReference>
<dbReference type="Proteomes" id="UP001497457">
    <property type="component" value="Chromosome 8b"/>
</dbReference>
<feature type="domain" description="FBD" evidence="2">
    <location>
        <begin position="372"/>
        <end position="408"/>
    </location>
</feature>
<dbReference type="Pfam" id="PF08387">
    <property type="entry name" value="FBD"/>
    <property type="match status" value="1"/>
</dbReference>
<dbReference type="InterPro" id="IPR055312">
    <property type="entry name" value="FBL15-like"/>
</dbReference>
<dbReference type="PANTHER" id="PTHR34709:SF75">
    <property type="entry name" value="FBD DOMAIN-CONTAINING PROTEIN"/>
    <property type="match status" value="1"/>
</dbReference>